<proteinExistence type="inferred from homology"/>
<accession>A0A4V4HD34</accession>
<dbReference type="InterPro" id="IPR050789">
    <property type="entry name" value="Diverse_Enzym_Activities"/>
</dbReference>
<dbReference type="PANTHER" id="PTHR43283:SF17">
    <property type="entry name" value="(LOVD), PUTATIVE (AFU_ORTHOLOGUE AFUA_5G00920)-RELATED"/>
    <property type="match status" value="1"/>
</dbReference>
<dbReference type="EMBL" id="ML179536">
    <property type="protein sequence ID" value="THU85655.1"/>
    <property type="molecule type" value="Genomic_DNA"/>
</dbReference>
<evidence type="ECO:0000256" key="2">
    <source>
        <dbReference type="ARBA" id="ARBA00022801"/>
    </source>
</evidence>
<dbReference type="AlphaFoldDB" id="A0A4V4HD34"/>
<evidence type="ECO:0000313" key="6">
    <source>
        <dbReference type="Proteomes" id="UP000297245"/>
    </source>
</evidence>
<dbReference type="OrthoDB" id="428260at2759"/>
<dbReference type="Pfam" id="PF00144">
    <property type="entry name" value="Beta-lactamase"/>
    <property type="match status" value="1"/>
</dbReference>
<evidence type="ECO:0000256" key="3">
    <source>
        <dbReference type="SAM" id="MobiDB-lite"/>
    </source>
</evidence>
<keyword evidence="2" id="KW-0378">Hydrolase</keyword>
<protein>
    <submittedName>
        <fullName evidence="5">Putative D-aminoacylase</fullName>
    </submittedName>
</protein>
<dbReference type="Proteomes" id="UP000297245">
    <property type="component" value="Unassembled WGS sequence"/>
</dbReference>
<dbReference type="SUPFAM" id="SSF56601">
    <property type="entry name" value="beta-lactamase/transpeptidase-like"/>
    <property type="match status" value="1"/>
</dbReference>
<dbReference type="InterPro" id="IPR012338">
    <property type="entry name" value="Beta-lactam/transpept-like"/>
</dbReference>
<dbReference type="InterPro" id="IPR001466">
    <property type="entry name" value="Beta-lactam-related"/>
</dbReference>
<dbReference type="PANTHER" id="PTHR43283">
    <property type="entry name" value="BETA-LACTAMASE-RELATED"/>
    <property type="match status" value="1"/>
</dbReference>
<evidence type="ECO:0000313" key="5">
    <source>
        <dbReference type="EMBL" id="THU85655.1"/>
    </source>
</evidence>
<organism evidence="5 6">
    <name type="scientific">Dendrothele bispora (strain CBS 962.96)</name>
    <dbReference type="NCBI Taxonomy" id="1314807"/>
    <lineage>
        <taxon>Eukaryota</taxon>
        <taxon>Fungi</taxon>
        <taxon>Dikarya</taxon>
        <taxon>Basidiomycota</taxon>
        <taxon>Agaricomycotina</taxon>
        <taxon>Agaricomycetes</taxon>
        <taxon>Agaricomycetidae</taxon>
        <taxon>Agaricales</taxon>
        <taxon>Agaricales incertae sedis</taxon>
        <taxon>Dendrothele</taxon>
    </lineage>
</organism>
<comment type="similarity">
    <text evidence="1">Belongs to the class-A beta-lactamase family.</text>
</comment>
<reference evidence="5 6" key="1">
    <citation type="journal article" date="2019" name="Nat. Ecol. Evol.">
        <title>Megaphylogeny resolves global patterns of mushroom evolution.</title>
        <authorList>
            <person name="Varga T."/>
            <person name="Krizsan K."/>
            <person name="Foldi C."/>
            <person name="Dima B."/>
            <person name="Sanchez-Garcia M."/>
            <person name="Sanchez-Ramirez S."/>
            <person name="Szollosi G.J."/>
            <person name="Szarkandi J.G."/>
            <person name="Papp V."/>
            <person name="Albert L."/>
            <person name="Andreopoulos W."/>
            <person name="Angelini C."/>
            <person name="Antonin V."/>
            <person name="Barry K.W."/>
            <person name="Bougher N.L."/>
            <person name="Buchanan P."/>
            <person name="Buyck B."/>
            <person name="Bense V."/>
            <person name="Catcheside P."/>
            <person name="Chovatia M."/>
            <person name="Cooper J."/>
            <person name="Damon W."/>
            <person name="Desjardin D."/>
            <person name="Finy P."/>
            <person name="Geml J."/>
            <person name="Haridas S."/>
            <person name="Hughes K."/>
            <person name="Justo A."/>
            <person name="Karasinski D."/>
            <person name="Kautmanova I."/>
            <person name="Kiss B."/>
            <person name="Kocsube S."/>
            <person name="Kotiranta H."/>
            <person name="LaButti K.M."/>
            <person name="Lechner B.E."/>
            <person name="Liimatainen K."/>
            <person name="Lipzen A."/>
            <person name="Lukacs Z."/>
            <person name="Mihaltcheva S."/>
            <person name="Morgado L.N."/>
            <person name="Niskanen T."/>
            <person name="Noordeloos M.E."/>
            <person name="Ohm R.A."/>
            <person name="Ortiz-Santana B."/>
            <person name="Ovrebo C."/>
            <person name="Racz N."/>
            <person name="Riley R."/>
            <person name="Savchenko A."/>
            <person name="Shiryaev A."/>
            <person name="Soop K."/>
            <person name="Spirin V."/>
            <person name="Szebenyi C."/>
            <person name="Tomsovsky M."/>
            <person name="Tulloss R.E."/>
            <person name="Uehling J."/>
            <person name="Grigoriev I.V."/>
            <person name="Vagvolgyi C."/>
            <person name="Papp T."/>
            <person name="Martin F.M."/>
            <person name="Miettinen O."/>
            <person name="Hibbett D.S."/>
            <person name="Nagy L.G."/>
        </authorList>
    </citation>
    <scope>NUCLEOTIDE SEQUENCE [LARGE SCALE GENOMIC DNA]</scope>
    <source>
        <strain evidence="5 6">CBS 962.96</strain>
    </source>
</reference>
<evidence type="ECO:0000259" key="4">
    <source>
        <dbReference type="Pfam" id="PF00144"/>
    </source>
</evidence>
<dbReference type="Gene3D" id="3.40.710.10">
    <property type="entry name" value="DD-peptidase/beta-lactamase superfamily"/>
    <property type="match status" value="1"/>
</dbReference>
<sequence>MDSLRTDLRRATGEINREEQSLPGVVVVSGSKDEITFHETFGFQSLDSNSPPMSRENTFWVASCTKLITAIAVLQLVEKGVVNLDEDITRIIHEWKDQEVLDGFDEAGKPIVRKMKGTMTLRHLLTHTAGMAYQYMNPIVPKYKQAMNLPDTSATHFSLVERTVYPLLFDPGTGWEYSPSIDWVGAVVERLSSQRLEEYMSEHIFKPLGMKSTTFRINDRMDVKEKHIGMLTRETPDPTSETEKSIPGKLKPITEDRSTNALPYDAGGGGLHLPPSDYVKVLQALLKKDGTLLKPETVDLLFKPQLSEDVVKSLVSGIRRGQSPGLRAGFSAVLLDGEEGMDFDSTVNWAFGGLLTIKDVPGRRKKGSLAWGGLPNLFWWLDPTSDVYGMYATQILPFGDMPSAVMQATFERAVYQELGQN</sequence>
<feature type="region of interest" description="Disordered" evidence="3">
    <location>
        <begin position="233"/>
        <end position="254"/>
    </location>
</feature>
<name>A0A4V4HD34_DENBC</name>
<feature type="domain" description="Beta-lactamase-related" evidence="4">
    <location>
        <begin position="18"/>
        <end position="398"/>
    </location>
</feature>
<feature type="compositionally biased region" description="Basic and acidic residues" evidence="3">
    <location>
        <begin position="241"/>
        <end position="254"/>
    </location>
</feature>
<gene>
    <name evidence="5" type="ORF">K435DRAFT_805738</name>
</gene>
<evidence type="ECO:0000256" key="1">
    <source>
        <dbReference type="ARBA" id="ARBA00009009"/>
    </source>
</evidence>
<dbReference type="GO" id="GO:0016787">
    <property type="term" value="F:hydrolase activity"/>
    <property type="evidence" value="ECO:0007669"/>
    <property type="project" value="UniProtKB-KW"/>
</dbReference>
<keyword evidence="6" id="KW-1185">Reference proteome</keyword>